<name>A0A7J9GLP5_9ROSI</name>
<comment type="caution">
    <text evidence="3">The sequence shown here is derived from an EMBL/GenBank/DDBJ whole genome shotgun (WGS) entry which is preliminary data.</text>
</comment>
<protein>
    <submittedName>
        <fullName evidence="3">Uncharacterized protein</fullName>
    </submittedName>
</protein>
<keyword evidence="4" id="KW-1185">Reference proteome</keyword>
<accession>A0A7J9GLP5</accession>
<evidence type="ECO:0000256" key="2">
    <source>
        <dbReference type="SAM" id="MobiDB-lite"/>
    </source>
</evidence>
<gene>
    <name evidence="3" type="ORF">Gohar_009084</name>
</gene>
<feature type="compositionally biased region" description="Basic and acidic residues" evidence="2">
    <location>
        <begin position="217"/>
        <end position="233"/>
    </location>
</feature>
<dbReference type="EMBL" id="JABFAD010000005">
    <property type="protein sequence ID" value="MBA0798497.1"/>
    <property type="molecule type" value="Genomic_DNA"/>
</dbReference>
<dbReference type="GO" id="GO:0005737">
    <property type="term" value="C:cytoplasm"/>
    <property type="evidence" value="ECO:0007669"/>
    <property type="project" value="TreeGrafter"/>
</dbReference>
<feature type="region of interest" description="Disordered" evidence="2">
    <location>
        <begin position="217"/>
        <end position="240"/>
    </location>
</feature>
<dbReference type="GO" id="GO:0016628">
    <property type="term" value="F:oxidoreductase activity, acting on the CH-CH group of donors, NAD or NADP as acceptor"/>
    <property type="evidence" value="ECO:0007669"/>
    <property type="project" value="TreeGrafter"/>
</dbReference>
<proteinExistence type="predicted"/>
<evidence type="ECO:0000313" key="4">
    <source>
        <dbReference type="Proteomes" id="UP000593560"/>
    </source>
</evidence>
<dbReference type="OrthoDB" id="415825at2759"/>
<dbReference type="Proteomes" id="UP000593560">
    <property type="component" value="Unassembled WGS sequence"/>
</dbReference>
<dbReference type="GO" id="GO:0008202">
    <property type="term" value="P:steroid metabolic process"/>
    <property type="evidence" value="ECO:0007669"/>
    <property type="project" value="TreeGrafter"/>
</dbReference>
<sequence length="240" mass="28527">MDSFTPKDCDEDQDNVPEFVEAMIYSPTEVVFMTGRYASKEETKKKGNNINSLGWRFKPWFYQHAESALKKGEFLEYIPSREYYHRHTRYLYWEGKPILPFGDQWWFRCMSIQDMLVPLYKVGDALEWVHQEMEVYPIWLCPHRLFKLPIKTMVYPEPGFKHHCRQGDTSYARMFTDMGPVLRGEVFDDADLYEYARKKYGAVGTFMSGYYKSKEGRETEKEVQEAERAHLETADTEADY</sequence>
<dbReference type="GO" id="GO:0016020">
    <property type="term" value="C:membrane"/>
    <property type="evidence" value="ECO:0007669"/>
    <property type="project" value="TreeGrafter"/>
</dbReference>
<keyword evidence="1" id="KW-0560">Oxidoreductase</keyword>
<reference evidence="3 4" key="1">
    <citation type="journal article" date="2019" name="Genome Biol. Evol.">
        <title>Insights into the evolution of the New World diploid cottons (Gossypium, subgenus Houzingenia) based on genome sequencing.</title>
        <authorList>
            <person name="Grover C.E."/>
            <person name="Arick M.A. 2nd"/>
            <person name="Thrash A."/>
            <person name="Conover J.L."/>
            <person name="Sanders W.S."/>
            <person name="Peterson D.G."/>
            <person name="Frelichowski J.E."/>
            <person name="Scheffler J.A."/>
            <person name="Scheffler B.E."/>
            <person name="Wendel J.F."/>
        </authorList>
    </citation>
    <scope>NUCLEOTIDE SEQUENCE [LARGE SCALE GENOMIC DNA]</scope>
    <source>
        <strain evidence="3">0</strain>
        <tissue evidence="3">Leaf</tissue>
    </source>
</reference>
<dbReference type="AlphaFoldDB" id="A0A7J9GLP5"/>
<dbReference type="PANTHER" id="PTHR10801:SF0">
    <property type="entry name" value="DELTA(24)-STEROL REDUCTASE"/>
    <property type="match status" value="1"/>
</dbReference>
<dbReference type="PANTHER" id="PTHR10801">
    <property type="entry name" value="24-DEHYDROCHOLESTEROL REDUCTASE"/>
    <property type="match status" value="1"/>
</dbReference>
<organism evidence="3 4">
    <name type="scientific">Gossypium harknessii</name>
    <dbReference type="NCBI Taxonomy" id="34285"/>
    <lineage>
        <taxon>Eukaryota</taxon>
        <taxon>Viridiplantae</taxon>
        <taxon>Streptophyta</taxon>
        <taxon>Embryophyta</taxon>
        <taxon>Tracheophyta</taxon>
        <taxon>Spermatophyta</taxon>
        <taxon>Magnoliopsida</taxon>
        <taxon>eudicotyledons</taxon>
        <taxon>Gunneridae</taxon>
        <taxon>Pentapetalae</taxon>
        <taxon>rosids</taxon>
        <taxon>malvids</taxon>
        <taxon>Malvales</taxon>
        <taxon>Malvaceae</taxon>
        <taxon>Malvoideae</taxon>
        <taxon>Gossypium</taxon>
    </lineage>
</organism>
<evidence type="ECO:0000256" key="1">
    <source>
        <dbReference type="ARBA" id="ARBA00023002"/>
    </source>
</evidence>
<evidence type="ECO:0000313" key="3">
    <source>
        <dbReference type="EMBL" id="MBA0798497.1"/>
    </source>
</evidence>
<dbReference type="InterPro" id="IPR040165">
    <property type="entry name" value="Diminuto-like"/>
</dbReference>